<evidence type="ECO:0000313" key="3">
    <source>
        <dbReference type="EMBL" id="QYD71620.1"/>
    </source>
</evidence>
<name>A0ABX8UXM4_9BURK</name>
<dbReference type="Pfam" id="PF00903">
    <property type="entry name" value="Glyoxalase"/>
    <property type="match status" value="1"/>
</dbReference>
<evidence type="ECO:0000259" key="2">
    <source>
        <dbReference type="PROSITE" id="PS51819"/>
    </source>
</evidence>
<dbReference type="RefSeq" id="WP_219801048.1">
    <property type="nucleotide sequence ID" value="NZ_CP080096.1"/>
</dbReference>
<evidence type="ECO:0000256" key="1">
    <source>
        <dbReference type="ARBA" id="ARBA00022723"/>
    </source>
</evidence>
<dbReference type="CDD" id="cd06587">
    <property type="entry name" value="VOC"/>
    <property type="match status" value="1"/>
</dbReference>
<dbReference type="PANTHER" id="PTHR43048">
    <property type="entry name" value="METHYLMALONYL-COA EPIMERASE"/>
    <property type="match status" value="1"/>
</dbReference>
<dbReference type="InterPro" id="IPR029068">
    <property type="entry name" value="Glyas_Bleomycin-R_OHBP_Dase"/>
</dbReference>
<dbReference type="InterPro" id="IPR004360">
    <property type="entry name" value="Glyas_Fos-R_dOase_dom"/>
</dbReference>
<accession>A0ABX8UXM4</accession>
<feature type="domain" description="VOC" evidence="2">
    <location>
        <begin position="10"/>
        <end position="138"/>
    </location>
</feature>
<evidence type="ECO:0000313" key="4">
    <source>
        <dbReference type="Proteomes" id="UP000826462"/>
    </source>
</evidence>
<keyword evidence="4" id="KW-1185">Reference proteome</keyword>
<dbReference type="InterPro" id="IPR051785">
    <property type="entry name" value="MMCE/EMCE_epimerase"/>
</dbReference>
<sequence length="146" mass="16013">MNSSPFATSYIHHVALTVPDAEAYKNWLASMLGFRVQREFPFNGMQFVWMSPEGSDSPIIEVIGGGLRDEAGEGSPLARRGLHHVCLHVHNVDDIMTKLKQHDVTVLVEMPVGPPGSGVKRASFVSDPWGNVFEFAELEGDARPKG</sequence>
<dbReference type="PROSITE" id="PS51819">
    <property type="entry name" value="VOC"/>
    <property type="match status" value="1"/>
</dbReference>
<dbReference type="SUPFAM" id="SSF54593">
    <property type="entry name" value="Glyoxalase/Bleomycin resistance protein/Dihydroxybiphenyl dioxygenase"/>
    <property type="match status" value="1"/>
</dbReference>
<protein>
    <submittedName>
        <fullName evidence="3">VOC family protein</fullName>
    </submittedName>
</protein>
<proteinExistence type="predicted"/>
<organism evidence="3 4">
    <name type="scientific">Paraburkholderia edwinii</name>
    <dbReference type="NCBI Taxonomy" id="2861782"/>
    <lineage>
        <taxon>Bacteria</taxon>
        <taxon>Pseudomonadati</taxon>
        <taxon>Pseudomonadota</taxon>
        <taxon>Betaproteobacteria</taxon>
        <taxon>Burkholderiales</taxon>
        <taxon>Burkholderiaceae</taxon>
        <taxon>Paraburkholderia</taxon>
    </lineage>
</organism>
<keyword evidence="1" id="KW-0479">Metal-binding</keyword>
<dbReference type="Proteomes" id="UP000826462">
    <property type="component" value="Chromosome 2"/>
</dbReference>
<reference evidence="3 4" key="1">
    <citation type="submission" date="2021-07" db="EMBL/GenBank/DDBJ databases">
        <title>Paraburkholderia edwinii protects Aspergillus sp. from phenazines by acting as a toxin sponge.</title>
        <authorList>
            <person name="Dahlstrom K.M."/>
            <person name="Newman D.K."/>
        </authorList>
    </citation>
    <scope>NUCLEOTIDE SEQUENCE [LARGE SCALE GENOMIC DNA]</scope>
    <source>
        <strain evidence="3 4">Pe01</strain>
    </source>
</reference>
<dbReference type="EMBL" id="CP080096">
    <property type="protein sequence ID" value="QYD71620.1"/>
    <property type="molecule type" value="Genomic_DNA"/>
</dbReference>
<dbReference type="InterPro" id="IPR037523">
    <property type="entry name" value="VOC_core"/>
</dbReference>
<dbReference type="Gene3D" id="3.10.180.10">
    <property type="entry name" value="2,3-Dihydroxybiphenyl 1,2-Dioxygenase, domain 1"/>
    <property type="match status" value="1"/>
</dbReference>
<dbReference type="PANTHER" id="PTHR43048:SF5">
    <property type="entry name" value="BLR5325 PROTEIN"/>
    <property type="match status" value="1"/>
</dbReference>
<gene>
    <name evidence="3" type="ORF">KZJ38_31975</name>
</gene>